<gene>
    <name evidence="2" type="ORF">KK1_000403</name>
</gene>
<proteinExistence type="predicted"/>
<dbReference type="Pfam" id="PF00078">
    <property type="entry name" value="RVT_1"/>
    <property type="match status" value="1"/>
</dbReference>
<evidence type="ECO:0000313" key="3">
    <source>
        <dbReference type="Proteomes" id="UP000075243"/>
    </source>
</evidence>
<accession>A0A151SHI7</accession>
<dbReference type="InterPro" id="IPR000477">
    <property type="entry name" value="RT_dom"/>
</dbReference>
<dbReference type="PROSITE" id="PS50878">
    <property type="entry name" value="RT_POL"/>
    <property type="match status" value="1"/>
</dbReference>
<organism evidence="2 3">
    <name type="scientific">Cajanus cajan</name>
    <name type="common">Pigeon pea</name>
    <name type="synonym">Cajanus indicus</name>
    <dbReference type="NCBI Taxonomy" id="3821"/>
    <lineage>
        <taxon>Eukaryota</taxon>
        <taxon>Viridiplantae</taxon>
        <taxon>Streptophyta</taxon>
        <taxon>Embryophyta</taxon>
        <taxon>Tracheophyta</taxon>
        <taxon>Spermatophyta</taxon>
        <taxon>Magnoliopsida</taxon>
        <taxon>eudicotyledons</taxon>
        <taxon>Gunneridae</taxon>
        <taxon>Pentapetalae</taxon>
        <taxon>rosids</taxon>
        <taxon>fabids</taxon>
        <taxon>Fabales</taxon>
        <taxon>Fabaceae</taxon>
        <taxon>Papilionoideae</taxon>
        <taxon>50 kb inversion clade</taxon>
        <taxon>NPAAA clade</taxon>
        <taxon>indigoferoid/millettioid clade</taxon>
        <taxon>Phaseoleae</taxon>
        <taxon>Cajanus</taxon>
    </lineage>
</organism>
<keyword evidence="3" id="KW-1185">Reference proteome</keyword>
<name>A0A151SHI7_CAJCA</name>
<dbReference type="EMBL" id="CM003613">
    <property type="protein sequence ID" value="KYP54227.1"/>
    <property type="molecule type" value="Genomic_DNA"/>
</dbReference>
<feature type="non-terminal residue" evidence="2">
    <location>
        <position position="1"/>
    </location>
</feature>
<dbReference type="Proteomes" id="UP000075243">
    <property type="component" value="Chromosome 11"/>
</dbReference>
<reference evidence="2 3" key="1">
    <citation type="journal article" date="2012" name="Nat. Biotechnol.">
        <title>Draft genome sequence of pigeonpea (Cajanus cajan), an orphan legume crop of resource-poor farmers.</title>
        <authorList>
            <person name="Varshney R.K."/>
            <person name="Chen W."/>
            <person name="Li Y."/>
            <person name="Bharti A.K."/>
            <person name="Saxena R.K."/>
            <person name="Schlueter J.A."/>
            <person name="Donoghue M.T."/>
            <person name="Azam S."/>
            <person name="Fan G."/>
            <person name="Whaley A.M."/>
            <person name="Farmer A.D."/>
            <person name="Sheridan J."/>
            <person name="Iwata A."/>
            <person name="Tuteja R."/>
            <person name="Penmetsa R.V."/>
            <person name="Wu W."/>
            <person name="Upadhyaya H.D."/>
            <person name="Yang S.P."/>
            <person name="Shah T."/>
            <person name="Saxena K.B."/>
            <person name="Michael T."/>
            <person name="McCombie W.R."/>
            <person name="Yang B."/>
            <person name="Zhang G."/>
            <person name="Yang H."/>
            <person name="Wang J."/>
            <person name="Spillane C."/>
            <person name="Cook D.R."/>
            <person name="May G.D."/>
            <person name="Xu X."/>
            <person name="Jackson S.A."/>
        </authorList>
    </citation>
    <scope>NUCLEOTIDE SEQUENCE [LARGE SCALE GENOMIC DNA]</scope>
    <source>
        <strain evidence="3">cv. Asha</strain>
    </source>
</reference>
<evidence type="ECO:0000313" key="2">
    <source>
        <dbReference type="EMBL" id="KYP54227.1"/>
    </source>
</evidence>
<feature type="domain" description="Reverse transcriptase" evidence="1">
    <location>
        <begin position="1"/>
        <end position="102"/>
    </location>
</feature>
<protein>
    <recommendedName>
        <fullName evidence="1">Reverse transcriptase domain-containing protein</fullName>
    </recommendedName>
</protein>
<evidence type="ECO:0000259" key="1">
    <source>
        <dbReference type="PROSITE" id="PS50878"/>
    </source>
</evidence>
<dbReference type="AlphaFoldDB" id="A0A151SHI7"/>
<sequence>LQKGIRQGNPISSYLFVLCIERLFPLIQLAVEAKQWRPIHIARIAPKLFHLVLADDLILFAKASEEQANIITIILECFCKSTSQKINKNKTRVYFSKNVRWH</sequence>